<evidence type="ECO:0000256" key="3">
    <source>
        <dbReference type="PROSITE-ProRule" id="PRU00023"/>
    </source>
</evidence>
<feature type="region of interest" description="Disordered" evidence="4">
    <location>
        <begin position="817"/>
        <end position="852"/>
    </location>
</feature>
<feature type="compositionally biased region" description="Basic residues" evidence="4">
    <location>
        <begin position="833"/>
        <end position="842"/>
    </location>
</feature>
<keyword evidence="6" id="KW-1185">Reference proteome</keyword>
<keyword evidence="1" id="KW-0677">Repeat</keyword>
<dbReference type="Gene3D" id="1.25.40.20">
    <property type="entry name" value="Ankyrin repeat-containing domain"/>
    <property type="match status" value="2"/>
</dbReference>
<dbReference type="SUPFAM" id="SSF52047">
    <property type="entry name" value="RNI-like"/>
    <property type="match status" value="1"/>
</dbReference>
<gene>
    <name evidence="5" type="ORF">R1flu_012600</name>
</gene>
<dbReference type="Pfam" id="PF13857">
    <property type="entry name" value="Ank_5"/>
    <property type="match status" value="1"/>
</dbReference>
<feature type="region of interest" description="Disordered" evidence="4">
    <location>
        <begin position="887"/>
        <end position="915"/>
    </location>
</feature>
<feature type="repeat" description="ANK" evidence="3">
    <location>
        <begin position="599"/>
        <end position="631"/>
    </location>
</feature>
<comment type="caution">
    <text evidence="5">The sequence shown here is derived from an EMBL/GenBank/DDBJ whole genome shotgun (WGS) entry which is preliminary data.</text>
</comment>
<feature type="compositionally biased region" description="Polar residues" evidence="4">
    <location>
        <begin position="819"/>
        <end position="829"/>
    </location>
</feature>
<dbReference type="SMART" id="SM00248">
    <property type="entry name" value="ANK"/>
    <property type="match status" value="5"/>
</dbReference>
<sequence length="915" mass="98616">MPPAKHRVARSREDCLLRQLVSVDSEEDECEFFQSLTDEATGSGASDCLWACVFVSDSFGAGNCCHRRRMASNRAAVENSVASIYQLSNFRPPSSAGQKQIDRVQLTESCEDMAFSAGAMDRTSSVRALEVPSELLRALTGKQSEEDSANITHLPGVLVGAILSRISSPIEVASAFMASRIFWSVAQTTPFRLKLRPSRSGYDALESATWIRSVLGGISRTMGGTQELDLSECSVLDEDVAELLVNLFNLEHLILDGCQKLTSSVADALSASVSSGPRALSLQRCFRLGPAAAGNLLTSATSVGSRLQTLLLSHLDRIDLPQDPPLLESSDDGTEKESSVDVELVKNVVSKVPSSSLRILALHKCGNLGASELSAIAGACPYLEIWMLGGSTEGLGLSRYDVVSLEKGLSRSDLVSVEKVVMASSALLQAAKLLSRLRILEITFFSTPVLSAVRAQISPGICVWDFCDKNSVTAAARLVAHLKECSMPSVGKECAALSAEEVPFRDWCIDVFGEESVSGNQIVEQYAFVKRQEPSGEYGVGARWDVSTSDMLLSLKASTNCSDFRRRTPLHIASARGDADIVVKLLFIGASARKMKDSGGATALFQAAENGHAEVCKLLLRGGADVLSSNRTGETPLYIAALRGHSAAVKVMLAHCHEQGIDWQDPHVYGDGWTPLMAATVAGRQDVAEVILDFALTSSAAPEEALASGVELISTSDGSLTGEMVRTSIEKPSFGINNKSLGPRRIFAPRLVDAQNRYGQTALHIAAKCKASTWFVDQLLHAGASVDVKDEYGYRPIDVARKLQHVTMEETLRKWQQIHGKSTGVSGTSERPGRKKKAKQKKAAAELDQMSDPDLPARLPSVQIVLLLGVKITALLHRCTSTIDRRLEARSSTQSTSLSREPEKRERPLGSLLSI</sequence>
<feature type="repeat" description="ANK" evidence="3">
    <location>
        <begin position="632"/>
        <end position="653"/>
    </location>
</feature>
<reference evidence="5 6" key="1">
    <citation type="submission" date="2024-09" db="EMBL/GenBank/DDBJ databases">
        <title>Chromosome-scale assembly of Riccia fluitans.</title>
        <authorList>
            <person name="Paukszto L."/>
            <person name="Sawicki J."/>
            <person name="Karawczyk K."/>
            <person name="Piernik-Szablinska J."/>
            <person name="Szczecinska M."/>
            <person name="Mazdziarz M."/>
        </authorList>
    </citation>
    <scope>NUCLEOTIDE SEQUENCE [LARGE SCALE GENOMIC DNA]</scope>
    <source>
        <strain evidence="5">Rf_01</strain>
        <tissue evidence="5">Aerial parts of the thallus</tissue>
    </source>
</reference>
<dbReference type="Gene3D" id="3.80.10.10">
    <property type="entry name" value="Ribonuclease Inhibitor"/>
    <property type="match status" value="1"/>
</dbReference>
<dbReference type="PROSITE" id="PS50297">
    <property type="entry name" value="ANK_REP_REGION"/>
    <property type="match status" value="4"/>
</dbReference>
<dbReference type="Proteomes" id="UP001605036">
    <property type="component" value="Unassembled WGS sequence"/>
</dbReference>
<proteinExistence type="predicted"/>
<keyword evidence="2 3" id="KW-0040">ANK repeat</keyword>
<dbReference type="InterPro" id="IPR036770">
    <property type="entry name" value="Ankyrin_rpt-contain_sf"/>
</dbReference>
<evidence type="ECO:0000256" key="2">
    <source>
        <dbReference type="ARBA" id="ARBA00023043"/>
    </source>
</evidence>
<protein>
    <submittedName>
        <fullName evidence="5">Uncharacterized protein</fullName>
    </submittedName>
</protein>
<evidence type="ECO:0000313" key="5">
    <source>
        <dbReference type="EMBL" id="KAL2645013.1"/>
    </source>
</evidence>
<organism evidence="5 6">
    <name type="scientific">Riccia fluitans</name>
    <dbReference type="NCBI Taxonomy" id="41844"/>
    <lineage>
        <taxon>Eukaryota</taxon>
        <taxon>Viridiplantae</taxon>
        <taxon>Streptophyta</taxon>
        <taxon>Embryophyta</taxon>
        <taxon>Marchantiophyta</taxon>
        <taxon>Marchantiopsida</taxon>
        <taxon>Marchantiidae</taxon>
        <taxon>Marchantiales</taxon>
        <taxon>Ricciaceae</taxon>
        <taxon>Riccia</taxon>
    </lineage>
</organism>
<feature type="compositionally biased region" description="Polar residues" evidence="4">
    <location>
        <begin position="890"/>
        <end position="899"/>
    </location>
</feature>
<name>A0ABD1ZB36_9MARC</name>
<feature type="repeat" description="ANK" evidence="3">
    <location>
        <begin position="758"/>
        <end position="791"/>
    </location>
</feature>
<dbReference type="InterPro" id="IPR051637">
    <property type="entry name" value="Ank_repeat_dom-contain_49"/>
</dbReference>
<dbReference type="InterPro" id="IPR032675">
    <property type="entry name" value="LRR_dom_sf"/>
</dbReference>
<dbReference type="AlphaFoldDB" id="A0ABD1ZB36"/>
<dbReference type="PROSITE" id="PS50088">
    <property type="entry name" value="ANK_REPEAT"/>
    <property type="match status" value="4"/>
</dbReference>
<dbReference type="SUPFAM" id="SSF48403">
    <property type="entry name" value="Ankyrin repeat"/>
    <property type="match status" value="1"/>
</dbReference>
<dbReference type="PANTHER" id="PTHR24180">
    <property type="entry name" value="CYCLIN-DEPENDENT KINASE INHIBITOR 2C-RELATED"/>
    <property type="match status" value="1"/>
</dbReference>
<feature type="repeat" description="ANK" evidence="3">
    <location>
        <begin position="565"/>
        <end position="597"/>
    </location>
</feature>
<dbReference type="Pfam" id="PF12796">
    <property type="entry name" value="Ank_2"/>
    <property type="match status" value="1"/>
</dbReference>
<evidence type="ECO:0000313" key="6">
    <source>
        <dbReference type="Proteomes" id="UP001605036"/>
    </source>
</evidence>
<evidence type="ECO:0000256" key="4">
    <source>
        <dbReference type="SAM" id="MobiDB-lite"/>
    </source>
</evidence>
<dbReference type="PANTHER" id="PTHR24180:SF45">
    <property type="entry name" value="POLY [ADP-RIBOSE] POLYMERASE TANKYRASE"/>
    <property type="match status" value="1"/>
</dbReference>
<dbReference type="EMBL" id="JBHFFA010000002">
    <property type="protein sequence ID" value="KAL2645013.1"/>
    <property type="molecule type" value="Genomic_DNA"/>
</dbReference>
<dbReference type="InterPro" id="IPR002110">
    <property type="entry name" value="Ankyrin_rpt"/>
</dbReference>
<accession>A0ABD1ZB36</accession>
<evidence type="ECO:0000256" key="1">
    <source>
        <dbReference type="ARBA" id="ARBA00022737"/>
    </source>
</evidence>